<dbReference type="EMBL" id="JABXBU010002227">
    <property type="protein sequence ID" value="KAF8772991.1"/>
    <property type="molecule type" value="Genomic_DNA"/>
</dbReference>
<keyword evidence="1" id="KW-0812">Transmembrane</keyword>
<comment type="caution">
    <text evidence="2">The sequence shown here is derived from an EMBL/GenBank/DDBJ whole genome shotgun (WGS) entry which is preliminary data.</text>
</comment>
<evidence type="ECO:0000256" key="1">
    <source>
        <dbReference type="SAM" id="Phobius"/>
    </source>
</evidence>
<reference evidence="2" key="1">
    <citation type="journal article" date="2020" name="bioRxiv">
        <title>Chromosome-level reference genome of the European wasp spider Argiope bruennichi: a resource for studies on range expansion and evolutionary adaptation.</title>
        <authorList>
            <person name="Sheffer M.M."/>
            <person name="Hoppe A."/>
            <person name="Krehenwinkel H."/>
            <person name="Uhl G."/>
            <person name="Kuss A.W."/>
            <person name="Jensen L."/>
            <person name="Jensen C."/>
            <person name="Gillespie R.G."/>
            <person name="Hoff K.J."/>
            <person name="Prost S."/>
        </authorList>
    </citation>
    <scope>NUCLEOTIDE SEQUENCE</scope>
</reference>
<reference evidence="2" key="2">
    <citation type="submission" date="2020-06" db="EMBL/GenBank/DDBJ databases">
        <authorList>
            <person name="Sheffer M."/>
        </authorList>
    </citation>
    <scope>NUCLEOTIDE SEQUENCE</scope>
</reference>
<protein>
    <submittedName>
        <fullName evidence="2">Uncharacterized protein</fullName>
    </submittedName>
</protein>
<sequence length="279" mass="31544">MTSLLLWWFVRAKKENMLKLIGKLEGVQEEIEHDDLRKALRKSKIAAISALLIICLQPFILSLRYLVYQGESLTCILIHSTPEKNIKSVFGILLHESASIYVNTSITYALALFYSLYCHIFAASLKGNEKPVSHAFHLYQQVLKIFKEMEDSLSPSIFLAFTHFLVSLFKDMIVLVIVFQNGKGWNILSYGVDFLIIGGLTSVVVITADGLQRRANSLRRFLSTFVPHDLKISCAGILEDREDLKLTGWGTFAIKRPLLLTLVAWLISYGVIILQFSST</sequence>
<evidence type="ECO:0000313" key="2">
    <source>
        <dbReference type="EMBL" id="KAF8772991.1"/>
    </source>
</evidence>
<dbReference type="AlphaFoldDB" id="A0A8T0EHI4"/>
<gene>
    <name evidence="2" type="ORF">HNY73_015694</name>
</gene>
<keyword evidence="1" id="KW-1133">Transmembrane helix</keyword>
<organism evidence="2 3">
    <name type="scientific">Argiope bruennichi</name>
    <name type="common">Wasp spider</name>
    <name type="synonym">Aranea bruennichi</name>
    <dbReference type="NCBI Taxonomy" id="94029"/>
    <lineage>
        <taxon>Eukaryota</taxon>
        <taxon>Metazoa</taxon>
        <taxon>Ecdysozoa</taxon>
        <taxon>Arthropoda</taxon>
        <taxon>Chelicerata</taxon>
        <taxon>Arachnida</taxon>
        <taxon>Araneae</taxon>
        <taxon>Araneomorphae</taxon>
        <taxon>Entelegynae</taxon>
        <taxon>Araneoidea</taxon>
        <taxon>Araneidae</taxon>
        <taxon>Argiope</taxon>
    </lineage>
</organism>
<feature type="transmembrane region" description="Helical" evidence="1">
    <location>
        <begin position="187"/>
        <end position="211"/>
    </location>
</feature>
<accession>A0A8T0EHI4</accession>
<dbReference type="Proteomes" id="UP000807504">
    <property type="component" value="Unassembled WGS sequence"/>
</dbReference>
<feature type="transmembrane region" description="Helical" evidence="1">
    <location>
        <begin position="157"/>
        <end position="181"/>
    </location>
</feature>
<feature type="transmembrane region" description="Helical" evidence="1">
    <location>
        <begin position="106"/>
        <end position="125"/>
    </location>
</feature>
<name>A0A8T0EHI4_ARGBR</name>
<keyword evidence="3" id="KW-1185">Reference proteome</keyword>
<evidence type="ECO:0000313" key="3">
    <source>
        <dbReference type="Proteomes" id="UP000807504"/>
    </source>
</evidence>
<feature type="transmembrane region" description="Helical" evidence="1">
    <location>
        <begin position="45"/>
        <end position="67"/>
    </location>
</feature>
<proteinExistence type="predicted"/>
<keyword evidence="1" id="KW-0472">Membrane</keyword>
<feature type="transmembrane region" description="Helical" evidence="1">
    <location>
        <begin position="258"/>
        <end position="277"/>
    </location>
</feature>